<keyword evidence="4 8" id="KW-1133">Transmembrane helix</keyword>
<dbReference type="OrthoDB" id="6625921at2759"/>
<keyword evidence="3 8" id="KW-0812">Transmembrane</keyword>
<evidence type="ECO:0000313" key="11">
    <source>
        <dbReference type="Proteomes" id="UP000494106"/>
    </source>
</evidence>
<evidence type="ECO:0000256" key="3">
    <source>
        <dbReference type="ARBA" id="ARBA00022692"/>
    </source>
</evidence>
<evidence type="ECO:0000313" key="10">
    <source>
        <dbReference type="EMBL" id="CAB3238434.1"/>
    </source>
</evidence>
<dbReference type="Proteomes" id="UP000494256">
    <property type="component" value="Unassembled WGS sequence"/>
</dbReference>
<gene>
    <name evidence="9" type="ORF">APLA_LOCUS5255</name>
    <name evidence="10" type="ORF">APLA_LOCUS8227</name>
</gene>
<dbReference type="PANTHER" id="PTHR21143:SF131">
    <property type="entry name" value="GUSTATORY AND ODORANT RECEPTOR 63A-RELATED"/>
    <property type="match status" value="1"/>
</dbReference>
<feature type="transmembrane region" description="Helical" evidence="8">
    <location>
        <begin position="330"/>
        <end position="347"/>
    </location>
</feature>
<dbReference type="AlphaFoldDB" id="A0A8S0ZJP4"/>
<evidence type="ECO:0000256" key="7">
    <source>
        <dbReference type="ARBA" id="ARBA00023224"/>
    </source>
</evidence>
<dbReference type="GO" id="GO:0030424">
    <property type="term" value="C:axon"/>
    <property type="evidence" value="ECO:0007669"/>
    <property type="project" value="TreeGrafter"/>
</dbReference>
<dbReference type="PANTHER" id="PTHR21143">
    <property type="entry name" value="INVERTEBRATE GUSTATORY RECEPTOR"/>
    <property type="match status" value="1"/>
</dbReference>
<accession>A0A8S0ZJP4</accession>
<evidence type="ECO:0000313" key="9">
    <source>
        <dbReference type="EMBL" id="CAB3233415.1"/>
    </source>
</evidence>
<dbReference type="Proteomes" id="UP000494106">
    <property type="component" value="Unassembled WGS sequence"/>
</dbReference>
<sequence>MAYYTSNSLFPTTVPIPNGFPVQIDKKPKNKIIFLDVTPVRTPVKPISRNSIAPMRNNLIDVKFSNDIIYENIKPVFTILRIMGVLPITRPTAGINEFQVGSPSMLYSFILYCSLISYVLYLSLHKVQILRTAEGKFEEAVIEYLFTVYLFPMITVPVLWYETRKIAEVLNGWVDFEIIYKQLSGRSLPVKLYKKALLIAITIPILSTTTVIVTHVTMVHFKPMQLVPYVFLEILTYMLGGYWYLLCETLSICANVLAEDFQQALRHIGPASKVAEYRALWLRLSKLSRDTGIANCYTFTFVNLYLFLIITLSIYGLLSQISEGFGIKDIGLALTAFCSIFLLFFICDEAHYASHNVRTNFQKKLLMVELSWMNTDAQTEVNMFLRATEMNPSQISLGGFFNVDRTLFKSLLATMVTYLVVLLQFQISIPDEGQDQAPHNDDNSYNISSATTESMTTSTTVITTILTTLGKEKKEKLV</sequence>
<keyword evidence="6 8" id="KW-0675">Receptor</keyword>
<evidence type="ECO:0000256" key="5">
    <source>
        <dbReference type="ARBA" id="ARBA00023136"/>
    </source>
</evidence>
<evidence type="ECO:0000256" key="4">
    <source>
        <dbReference type="ARBA" id="ARBA00022989"/>
    </source>
</evidence>
<comment type="similarity">
    <text evidence="8">Belongs to the insect chemoreceptor superfamily. Gustatory receptor (GR) family.</text>
</comment>
<feature type="transmembrane region" description="Helical" evidence="8">
    <location>
        <begin position="196"/>
        <end position="221"/>
    </location>
</feature>
<keyword evidence="5 8" id="KW-0472">Membrane</keyword>
<reference evidence="11 12" key="1">
    <citation type="submission" date="2020-04" db="EMBL/GenBank/DDBJ databases">
        <authorList>
            <person name="Wallbank WR R."/>
            <person name="Pardo Diaz C."/>
            <person name="Kozak K."/>
            <person name="Martin S."/>
            <person name="Jiggins C."/>
            <person name="Moest M."/>
            <person name="Warren A I."/>
            <person name="Byers J.R.P. K."/>
            <person name="Montejo-Kovacevich G."/>
            <person name="Yen C E."/>
        </authorList>
    </citation>
    <scope>NUCLEOTIDE SEQUENCE [LARGE SCALE GENOMIC DNA]</scope>
</reference>
<feature type="transmembrane region" description="Helical" evidence="8">
    <location>
        <begin position="105"/>
        <end position="124"/>
    </location>
</feature>
<evidence type="ECO:0000256" key="1">
    <source>
        <dbReference type="ARBA" id="ARBA00004651"/>
    </source>
</evidence>
<keyword evidence="7 8" id="KW-0807">Transducer</keyword>
<comment type="subcellular location">
    <subcellularLocation>
        <location evidence="1 8">Cell membrane</location>
        <topology evidence="1 8">Multi-pass membrane protein</topology>
    </subcellularLocation>
</comment>
<dbReference type="GO" id="GO:0043025">
    <property type="term" value="C:neuronal cell body"/>
    <property type="evidence" value="ECO:0007669"/>
    <property type="project" value="TreeGrafter"/>
</dbReference>
<dbReference type="Pfam" id="PF08395">
    <property type="entry name" value="7tm_7"/>
    <property type="match status" value="1"/>
</dbReference>
<keyword evidence="2 8" id="KW-1003">Cell membrane</keyword>
<dbReference type="InterPro" id="IPR013604">
    <property type="entry name" value="7TM_chemorcpt"/>
</dbReference>
<evidence type="ECO:0000256" key="2">
    <source>
        <dbReference type="ARBA" id="ARBA00022475"/>
    </source>
</evidence>
<dbReference type="EMBL" id="CADEBC010000479">
    <property type="protein sequence ID" value="CAB3233415.1"/>
    <property type="molecule type" value="Genomic_DNA"/>
</dbReference>
<dbReference type="GO" id="GO:0050909">
    <property type="term" value="P:sensory perception of taste"/>
    <property type="evidence" value="ECO:0007669"/>
    <property type="project" value="InterPro"/>
</dbReference>
<dbReference type="GO" id="GO:0005886">
    <property type="term" value="C:plasma membrane"/>
    <property type="evidence" value="ECO:0007669"/>
    <property type="project" value="UniProtKB-SubCell"/>
</dbReference>
<keyword evidence="11" id="KW-1185">Reference proteome</keyword>
<dbReference type="GO" id="GO:0007165">
    <property type="term" value="P:signal transduction"/>
    <property type="evidence" value="ECO:0007669"/>
    <property type="project" value="UniProtKB-KW"/>
</dbReference>
<evidence type="ECO:0000256" key="8">
    <source>
        <dbReference type="RuleBase" id="RU363108"/>
    </source>
</evidence>
<evidence type="ECO:0000256" key="6">
    <source>
        <dbReference type="ARBA" id="ARBA00023170"/>
    </source>
</evidence>
<proteinExistence type="inferred from homology"/>
<dbReference type="GO" id="GO:0030425">
    <property type="term" value="C:dendrite"/>
    <property type="evidence" value="ECO:0007669"/>
    <property type="project" value="TreeGrafter"/>
</dbReference>
<feature type="transmembrane region" description="Helical" evidence="8">
    <location>
        <begin position="144"/>
        <end position="161"/>
    </location>
</feature>
<name>A0A8S0ZJP4_ARCPL</name>
<comment type="function">
    <text evidence="8">Gustatory receptor which mediates acceptance or avoidance behavior, depending on its substrates.</text>
</comment>
<comment type="caution">
    <text evidence="9">The sequence shown here is derived from an EMBL/GenBank/DDBJ whole genome shotgun (WGS) entry which is preliminary data.</text>
</comment>
<comment type="caution">
    <text evidence="8">Lacks conserved residue(s) required for the propagation of feature annotation.</text>
</comment>
<organism evidence="9 11">
    <name type="scientific">Arctia plantaginis</name>
    <name type="common">Wood tiger moth</name>
    <name type="synonym">Phalaena plantaginis</name>
    <dbReference type="NCBI Taxonomy" id="874455"/>
    <lineage>
        <taxon>Eukaryota</taxon>
        <taxon>Metazoa</taxon>
        <taxon>Ecdysozoa</taxon>
        <taxon>Arthropoda</taxon>
        <taxon>Hexapoda</taxon>
        <taxon>Insecta</taxon>
        <taxon>Pterygota</taxon>
        <taxon>Neoptera</taxon>
        <taxon>Endopterygota</taxon>
        <taxon>Lepidoptera</taxon>
        <taxon>Glossata</taxon>
        <taxon>Ditrysia</taxon>
        <taxon>Noctuoidea</taxon>
        <taxon>Erebidae</taxon>
        <taxon>Arctiinae</taxon>
        <taxon>Arctia</taxon>
    </lineage>
</organism>
<dbReference type="EMBL" id="CADEBD010000306">
    <property type="protein sequence ID" value="CAB3238434.1"/>
    <property type="molecule type" value="Genomic_DNA"/>
</dbReference>
<feature type="transmembrane region" description="Helical" evidence="8">
    <location>
        <begin position="296"/>
        <end position="318"/>
    </location>
</feature>
<protein>
    <recommendedName>
        <fullName evidence="8">Gustatory receptor</fullName>
    </recommendedName>
</protein>
<evidence type="ECO:0000313" key="12">
    <source>
        <dbReference type="Proteomes" id="UP000494256"/>
    </source>
</evidence>